<dbReference type="CDD" id="cd00371">
    <property type="entry name" value="HMA"/>
    <property type="match status" value="1"/>
</dbReference>
<dbReference type="AlphaFoldDB" id="A0A1B1C8D3"/>
<dbReference type="PROSITE" id="PS50846">
    <property type="entry name" value="HMA_2"/>
    <property type="match status" value="1"/>
</dbReference>
<evidence type="ECO:0000313" key="3">
    <source>
        <dbReference type="EMBL" id="ANP86001.1"/>
    </source>
</evidence>
<dbReference type="PROSITE" id="PS01047">
    <property type="entry name" value="HMA_1"/>
    <property type="match status" value="1"/>
</dbReference>
<feature type="domain" description="HMA" evidence="2">
    <location>
        <begin position="1"/>
        <end position="63"/>
    </location>
</feature>
<accession>A0A1B1C8D3</accession>
<dbReference type="InterPro" id="IPR017969">
    <property type="entry name" value="Heavy-metal-associated_CS"/>
</dbReference>
<dbReference type="EMBL" id="CP016286">
    <property type="protein sequence ID" value="ANP86001.1"/>
    <property type="molecule type" value="Genomic_DNA"/>
</dbReference>
<dbReference type="InterPro" id="IPR036163">
    <property type="entry name" value="HMA_dom_sf"/>
</dbReference>
<dbReference type="Gene3D" id="3.30.70.100">
    <property type="match status" value="1"/>
</dbReference>
<dbReference type="InterPro" id="IPR006121">
    <property type="entry name" value="HMA_dom"/>
</dbReference>
<dbReference type="Proteomes" id="UP000092691">
    <property type="component" value="Chromosome"/>
</dbReference>
<dbReference type="Pfam" id="PF00403">
    <property type="entry name" value="HMA"/>
    <property type="match status" value="1"/>
</dbReference>
<proteinExistence type="predicted"/>
<sequence>MYEFDIPNMTCGHCKGTVEKAIKSADPSADVTIDLASRKAKVETALDPSVIGQAIEQAGYPVTISRL</sequence>
<reference evidence="3 4" key="1">
    <citation type="submission" date="2016-06" db="EMBL/GenBank/DDBJ databases">
        <title>Microsymbionts genomes from the relict species Vavilovia formosa.</title>
        <authorList>
            <person name="Chirak E."/>
            <person name="Kimeklis A."/>
            <person name="Andronov E."/>
        </authorList>
    </citation>
    <scope>NUCLEOTIDE SEQUENCE [LARGE SCALE GENOMIC DNA]</scope>
    <source>
        <strain evidence="3 4">Vaf10</strain>
    </source>
</reference>
<protein>
    <submittedName>
        <fullName evidence="3">Heavy metal-binding protein</fullName>
    </submittedName>
</protein>
<evidence type="ECO:0000313" key="4">
    <source>
        <dbReference type="Proteomes" id="UP000092691"/>
    </source>
</evidence>
<gene>
    <name evidence="3" type="ORF">BA011_09850</name>
</gene>
<organism evidence="3 4">
    <name type="scientific">Rhizobium leguminosarum</name>
    <dbReference type="NCBI Taxonomy" id="384"/>
    <lineage>
        <taxon>Bacteria</taxon>
        <taxon>Pseudomonadati</taxon>
        <taxon>Pseudomonadota</taxon>
        <taxon>Alphaproteobacteria</taxon>
        <taxon>Hyphomicrobiales</taxon>
        <taxon>Rhizobiaceae</taxon>
        <taxon>Rhizobium/Agrobacterium group</taxon>
        <taxon>Rhizobium</taxon>
    </lineage>
</organism>
<dbReference type="OrthoDB" id="9801832at2"/>
<evidence type="ECO:0000256" key="1">
    <source>
        <dbReference type="ARBA" id="ARBA00022723"/>
    </source>
</evidence>
<name>A0A1B1C8D3_RHILE</name>
<dbReference type="RefSeq" id="WP_065280308.1">
    <property type="nucleotide sequence ID" value="NZ_CP016286.1"/>
</dbReference>
<dbReference type="SUPFAM" id="SSF55008">
    <property type="entry name" value="HMA, heavy metal-associated domain"/>
    <property type="match status" value="1"/>
</dbReference>
<dbReference type="GO" id="GO:0046872">
    <property type="term" value="F:metal ion binding"/>
    <property type="evidence" value="ECO:0007669"/>
    <property type="project" value="UniProtKB-KW"/>
</dbReference>
<evidence type="ECO:0000259" key="2">
    <source>
        <dbReference type="PROSITE" id="PS50846"/>
    </source>
</evidence>
<keyword evidence="1" id="KW-0479">Metal-binding</keyword>